<dbReference type="Pfam" id="PF00106">
    <property type="entry name" value="adh_short"/>
    <property type="match status" value="1"/>
</dbReference>
<dbReference type="AlphaFoldDB" id="A0A7W6HRL9"/>
<proteinExistence type="inferred from homology"/>
<dbReference type="GO" id="GO:0016491">
    <property type="term" value="F:oxidoreductase activity"/>
    <property type="evidence" value="ECO:0007669"/>
    <property type="project" value="UniProtKB-KW"/>
</dbReference>
<dbReference type="PANTHER" id="PTHR43976:SF16">
    <property type="entry name" value="SHORT-CHAIN DEHYDROGENASE_REDUCTASE FAMILY PROTEIN"/>
    <property type="match status" value="1"/>
</dbReference>
<dbReference type="InterPro" id="IPR051911">
    <property type="entry name" value="SDR_oxidoreductase"/>
</dbReference>
<evidence type="ECO:0000256" key="1">
    <source>
        <dbReference type="ARBA" id="ARBA00006484"/>
    </source>
</evidence>
<evidence type="ECO:0000256" key="2">
    <source>
        <dbReference type="ARBA" id="ARBA00023002"/>
    </source>
</evidence>
<organism evidence="4 5">
    <name type="scientific">Allorhizobium taibaishanense</name>
    <dbReference type="NCBI Taxonomy" id="887144"/>
    <lineage>
        <taxon>Bacteria</taxon>
        <taxon>Pseudomonadati</taxon>
        <taxon>Pseudomonadota</taxon>
        <taxon>Alphaproteobacteria</taxon>
        <taxon>Hyphomicrobiales</taxon>
        <taxon>Rhizobiaceae</taxon>
        <taxon>Rhizobium/Agrobacterium group</taxon>
        <taxon>Allorhizobium</taxon>
    </lineage>
</organism>
<comment type="similarity">
    <text evidence="1 3">Belongs to the short-chain dehydrogenases/reductases (SDR) family.</text>
</comment>
<dbReference type="PRINTS" id="PR00081">
    <property type="entry name" value="GDHRDH"/>
</dbReference>
<dbReference type="SUPFAM" id="SSF51735">
    <property type="entry name" value="NAD(P)-binding Rossmann-fold domains"/>
    <property type="match status" value="1"/>
</dbReference>
<dbReference type="InterPro" id="IPR036291">
    <property type="entry name" value="NAD(P)-bd_dom_sf"/>
</dbReference>
<dbReference type="PANTHER" id="PTHR43976">
    <property type="entry name" value="SHORT CHAIN DEHYDROGENASE"/>
    <property type="match status" value="1"/>
</dbReference>
<comment type="caution">
    <text evidence="4">The sequence shown here is derived from an EMBL/GenBank/DDBJ whole genome shotgun (WGS) entry which is preliminary data.</text>
</comment>
<protein>
    <submittedName>
        <fullName evidence="4">NAD(P)-dependent dehydrogenase (Short-subunit alcohol dehydrogenase family)</fullName>
    </submittedName>
</protein>
<dbReference type="Proteomes" id="UP000544107">
    <property type="component" value="Unassembled WGS sequence"/>
</dbReference>
<accession>A0A7W6HRL9</accession>
<dbReference type="EMBL" id="JACIED010000007">
    <property type="protein sequence ID" value="MBB4010124.1"/>
    <property type="molecule type" value="Genomic_DNA"/>
</dbReference>
<evidence type="ECO:0000313" key="5">
    <source>
        <dbReference type="Proteomes" id="UP000544107"/>
    </source>
</evidence>
<evidence type="ECO:0000256" key="3">
    <source>
        <dbReference type="RuleBase" id="RU000363"/>
    </source>
</evidence>
<dbReference type="InterPro" id="IPR002347">
    <property type="entry name" value="SDR_fam"/>
</dbReference>
<dbReference type="Gene3D" id="3.40.50.720">
    <property type="entry name" value="NAD(P)-binding Rossmann-like Domain"/>
    <property type="match status" value="1"/>
</dbReference>
<gene>
    <name evidence="4" type="ORF">GGQ71_004422</name>
</gene>
<dbReference type="PRINTS" id="PR00080">
    <property type="entry name" value="SDRFAMILY"/>
</dbReference>
<name>A0A7W6HRL9_9HYPH</name>
<dbReference type="NCBIfam" id="NF004823">
    <property type="entry name" value="PRK06179.1"/>
    <property type="match status" value="1"/>
</dbReference>
<keyword evidence="2" id="KW-0560">Oxidoreductase</keyword>
<reference evidence="4 5" key="1">
    <citation type="submission" date="2020-08" db="EMBL/GenBank/DDBJ databases">
        <title>Genomic Encyclopedia of Type Strains, Phase IV (KMG-IV): sequencing the most valuable type-strain genomes for metagenomic binning, comparative biology and taxonomic classification.</title>
        <authorList>
            <person name="Goeker M."/>
        </authorList>
    </citation>
    <scope>NUCLEOTIDE SEQUENCE [LARGE SCALE GENOMIC DNA]</scope>
    <source>
        <strain evidence="4 5">DSM 100021</strain>
    </source>
</reference>
<dbReference type="CDD" id="cd05374">
    <property type="entry name" value="17beta-HSD-like_SDR_c"/>
    <property type="match status" value="1"/>
</dbReference>
<evidence type="ECO:0000313" key="4">
    <source>
        <dbReference type="EMBL" id="MBB4010124.1"/>
    </source>
</evidence>
<sequence length="280" mass="30199">MESSTKKGSEFMSNQQRVAIVTGASSGIGLATARALRKDGFRVFGTSRKPAADKDGVEMLQCDVVDDASVLNLVRDVVSKAGRIDLLVNNAGSGLLGAAEESSATQVQSLFDVNVFGVVRMTNAVLPVMRRQGQGRIINMSSIVGMIPSPFNAFYVSTKHAIEGYSETLDHEIRKQGIRVSLVQPGFTRTSFEDSMRNPDSPLPTYDLARKAADKQMREGLDKGDTPELVAGVVVKVANAKSPKLRYSAGKVSTQVGFLRRFAPAFVFDKIVRSANKLPA</sequence>